<organism evidence="2 3">
    <name type="scientific">Pseudoalteromonas aliena</name>
    <dbReference type="NCBI Taxonomy" id="247523"/>
    <lineage>
        <taxon>Bacteria</taxon>
        <taxon>Pseudomonadati</taxon>
        <taxon>Pseudomonadota</taxon>
        <taxon>Gammaproteobacteria</taxon>
        <taxon>Alteromonadales</taxon>
        <taxon>Pseudoalteromonadaceae</taxon>
        <taxon>Pseudoalteromonas</taxon>
    </lineage>
</organism>
<gene>
    <name evidence="2" type="ORF">B0W48_12960</name>
</gene>
<dbReference type="Pfam" id="PF11726">
    <property type="entry name" value="YagK_YfjJ_C"/>
    <property type="match status" value="1"/>
</dbReference>
<sequence length="206" mass="24181">MASQLVENLKEKYGVEIYYHKASEESYVAFEIMNFEDGYYNEIVESTIKQLDTMLCYFSKVLVLRLDLRLKSYSANNKVMSQFSSCMLQKIKKIYGKVAYIWVREKAKASQQHYHIAYFLNGHKIAYPSKLIDLLKVIWERVSGGGSLSAIKNCFYQLSTNQEDFYETFKEVLYRLSYLAKCYSKRRVSQSVKNYSSSRLEYMEGS</sequence>
<reference evidence="2 3" key="1">
    <citation type="submission" date="2017-02" db="EMBL/GenBank/DDBJ databases">
        <title>Complete genome sequence of the cold-active Pseudoalteromonas aliena strain EH1 isolated from Arctic seawater.</title>
        <authorList>
            <person name="Kim E."/>
            <person name="Heo E."/>
            <person name="Kim H."/>
            <person name="Kim D."/>
        </authorList>
    </citation>
    <scope>NUCLEOTIDE SEQUENCE [LARGE SCALE GENOMIC DNA]</scope>
    <source>
        <strain evidence="2 3">EH1</strain>
    </source>
</reference>
<name>A0A1Q2GZU6_9GAMM</name>
<dbReference type="EMBL" id="CP019628">
    <property type="protein sequence ID" value="AQQ00636.1"/>
    <property type="molecule type" value="Genomic_DNA"/>
</dbReference>
<dbReference type="Proteomes" id="UP000188243">
    <property type="component" value="Chromosome"/>
</dbReference>
<dbReference type="AlphaFoldDB" id="A0A1Q2GZU6"/>
<dbReference type="InterPro" id="IPR057271">
    <property type="entry name" value="YagK_YfjJ_C"/>
</dbReference>
<feature type="domain" description="YagK/YfjJ C-terminal" evidence="1">
    <location>
        <begin position="57"/>
        <end position="194"/>
    </location>
</feature>
<protein>
    <recommendedName>
        <fullName evidence="1">YagK/YfjJ C-terminal domain-containing protein</fullName>
    </recommendedName>
</protein>
<dbReference type="STRING" id="247523.B0W48_12960"/>
<proteinExistence type="predicted"/>
<dbReference type="KEGG" id="paln:B0W48_12960"/>
<evidence type="ECO:0000259" key="1">
    <source>
        <dbReference type="Pfam" id="PF11726"/>
    </source>
</evidence>
<evidence type="ECO:0000313" key="2">
    <source>
        <dbReference type="EMBL" id="AQQ00636.1"/>
    </source>
</evidence>
<evidence type="ECO:0000313" key="3">
    <source>
        <dbReference type="Proteomes" id="UP000188243"/>
    </source>
</evidence>
<accession>A0A1Q2GZU6</accession>
<dbReference type="RefSeq" id="WP_077537322.1">
    <property type="nucleotide sequence ID" value="NZ_CP019628.1"/>
</dbReference>